<dbReference type="PANTHER" id="PTHR21538:SF23">
    <property type="entry name" value="ANILLIN"/>
    <property type="match status" value="1"/>
</dbReference>
<dbReference type="InterPro" id="IPR011993">
    <property type="entry name" value="PH-like_dom_sf"/>
</dbReference>
<feature type="region of interest" description="Disordered" evidence="2">
    <location>
        <begin position="818"/>
        <end position="862"/>
    </location>
</feature>
<feature type="compositionally biased region" description="Polar residues" evidence="2">
    <location>
        <begin position="950"/>
        <end position="959"/>
    </location>
</feature>
<feature type="region of interest" description="Disordered" evidence="2">
    <location>
        <begin position="624"/>
        <end position="686"/>
    </location>
</feature>
<feature type="compositionally biased region" description="Polar residues" evidence="2">
    <location>
        <begin position="282"/>
        <end position="298"/>
    </location>
</feature>
<feature type="region of interest" description="Disordered" evidence="2">
    <location>
        <begin position="225"/>
        <end position="389"/>
    </location>
</feature>
<feature type="compositionally biased region" description="Basic and acidic residues" evidence="2">
    <location>
        <begin position="322"/>
        <end position="332"/>
    </location>
</feature>
<feature type="region of interest" description="Disordered" evidence="2">
    <location>
        <begin position="42"/>
        <end position="71"/>
    </location>
</feature>
<name>A0A7R8Z7V5_TIMDO</name>
<organism evidence="4">
    <name type="scientific">Timema douglasi</name>
    <name type="common">Walking stick</name>
    <dbReference type="NCBI Taxonomy" id="61478"/>
    <lineage>
        <taxon>Eukaryota</taxon>
        <taxon>Metazoa</taxon>
        <taxon>Ecdysozoa</taxon>
        <taxon>Arthropoda</taxon>
        <taxon>Hexapoda</taxon>
        <taxon>Insecta</taxon>
        <taxon>Pterygota</taxon>
        <taxon>Neoptera</taxon>
        <taxon>Polyneoptera</taxon>
        <taxon>Phasmatodea</taxon>
        <taxon>Timematodea</taxon>
        <taxon>Timematoidea</taxon>
        <taxon>Timematidae</taxon>
        <taxon>Timema</taxon>
    </lineage>
</organism>
<dbReference type="GO" id="GO:0000915">
    <property type="term" value="P:actomyosin contractile ring assembly"/>
    <property type="evidence" value="ECO:0007669"/>
    <property type="project" value="TreeGrafter"/>
</dbReference>
<dbReference type="InterPro" id="IPR037840">
    <property type="entry name" value="PH_Anillin"/>
</dbReference>
<dbReference type="GO" id="GO:0005826">
    <property type="term" value="C:actomyosin contractile ring"/>
    <property type="evidence" value="ECO:0007669"/>
    <property type="project" value="TreeGrafter"/>
</dbReference>
<dbReference type="GO" id="GO:0031106">
    <property type="term" value="P:septin ring organization"/>
    <property type="evidence" value="ECO:0007669"/>
    <property type="project" value="TreeGrafter"/>
</dbReference>
<dbReference type="Pfam" id="PF08174">
    <property type="entry name" value="Anillin"/>
    <property type="match status" value="1"/>
</dbReference>
<feature type="compositionally biased region" description="Low complexity" evidence="2">
    <location>
        <begin position="650"/>
        <end position="682"/>
    </location>
</feature>
<dbReference type="PROSITE" id="PS50003">
    <property type="entry name" value="PH_DOMAIN"/>
    <property type="match status" value="1"/>
</dbReference>
<dbReference type="InterPro" id="IPR012966">
    <property type="entry name" value="AHD"/>
</dbReference>
<evidence type="ECO:0000256" key="2">
    <source>
        <dbReference type="SAM" id="MobiDB-lite"/>
    </source>
</evidence>
<accession>A0A7R8Z7V5</accession>
<feature type="compositionally biased region" description="Polar residues" evidence="2">
    <location>
        <begin position="751"/>
        <end position="765"/>
    </location>
</feature>
<feature type="region of interest" description="Disordered" evidence="2">
    <location>
        <begin position="402"/>
        <end position="571"/>
    </location>
</feature>
<feature type="compositionally biased region" description="Basic and acidic residues" evidence="2">
    <location>
        <begin position="486"/>
        <end position="502"/>
    </location>
</feature>
<dbReference type="FunFam" id="2.30.29.30:FF:000111">
    <property type="entry name" value="anillin isoform X1"/>
    <property type="match status" value="1"/>
</dbReference>
<dbReference type="InterPro" id="IPR051364">
    <property type="entry name" value="Cytokinesis/Rho-signaling"/>
</dbReference>
<dbReference type="EMBL" id="OA565740">
    <property type="protein sequence ID" value="CAD7197621.1"/>
    <property type="molecule type" value="Genomic_DNA"/>
</dbReference>
<feature type="domain" description="PH" evidence="3">
    <location>
        <begin position="1362"/>
        <end position="1486"/>
    </location>
</feature>
<dbReference type="InterPro" id="IPR031970">
    <property type="entry name" value="Anillin_N"/>
</dbReference>
<keyword evidence="1" id="KW-0175">Coiled coil</keyword>
<dbReference type="SMART" id="SM00233">
    <property type="entry name" value="PH"/>
    <property type="match status" value="1"/>
</dbReference>
<feature type="region of interest" description="Disordered" evidence="2">
    <location>
        <begin position="979"/>
        <end position="1042"/>
    </location>
</feature>
<feature type="compositionally biased region" description="Basic and acidic residues" evidence="2">
    <location>
        <begin position="443"/>
        <end position="462"/>
    </location>
</feature>
<reference evidence="4" key="1">
    <citation type="submission" date="2020-11" db="EMBL/GenBank/DDBJ databases">
        <authorList>
            <person name="Tran Van P."/>
        </authorList>
    </citation>
    <scope>NUCLEOTIDE SEQUENCE</scope>
</reference>
<feature type="compositionally biased region" description="Low complexity" evidence="2">
    <location>
        <begin position="906"/>
        <end position="925"/>
    </location>
</feature>
<feature type="compositionally biased region" description="Polar residues" evidence="2">
    <location>
        <begin position="343"/>
        <end position="369"/>
    </location>
</feature>
<feature type="compositionally biased region" description="Low complexity" evidence="2">
    <location>
        <begin position="59"/>
        <end position="70"/>
    </location>
</feature>
<feature type="compositionally biased region" description="Low complexity" evidence="2">
    <location>
        <begin position="333"/>
        <end position="342"/>
    </location>
</feature>
<feature type="compositionally biased region" description="Polar residues" evidence="2">
    <location>
        <begin position="1014"/>
        <end position="1042"/>
    </location>
</feature>
<evidence type="ECO:0000256" key="1">
    <source>
        <dbReference type="ARBA" id="ARBA00023054"/>
    </source>
</evidence>
<feature type="region of interest" description="Disordered" evidence="2">
    <location>
        <begin position="130"/>
        <end position="213"/>
    </location>
</feature>
<feature type="compositionally biased region" description="Polar residues" evidence="2">
    <location>
        <begin position="465"/>
        <end position="483"/>
    </location>
</feature>
<dbReference type="PANTHER" id="PTHR21538">
    <property type="entry name" value="ANILLIN/RHOTEKIN RTKN"/>
    <property type="match status" value="1"/>
</dbReference>
<evidence type="ECO:0000259" key="3">
    <source>
        <dbReference type="PROSITE" id="PS50003"/>
    </source>
</evidence>
<feature type="region of interest" description="Disordered" evidence="2">
    <location>
        <begin position="895"/>
        <end position="928"/>
    </location>
</feature>
<dbReference type="Pfam" id="PF16018">
    <property type="entry name" value="Anillin_N"/>
    <property type="match status" value="1"/>
</dbReference>
<dbReference type="Pfam" id="PF00169">
    <property type="entry name" value="PH"/>
    <property type="match status" value="1"/>
</dbReference>
<dbReference type="SUPFAM" id="SSF50729">
    <property type="entry name" value="PH domain-like"/>
    <property type="match status" value="1"/>
</dbReference>
<dbReference type="GO" id="GO:0000281">
    <property type="term" value="P:mitotic cytokinesis"/>
    <property type="evidence" value="ECO:0007669"/>
    <property type="project" value="TreeGrafter"/>
</dbReference>
<dbReference type="CDD" id="cd01263">
    <property type="entry name" value="PH_anillin"/>
    <property type="match status" value="1"/>
</dbReference>
<dbReference type="InterPro" id="IPR001849">
    <property type="entry name" value="PH_domain"/>
</dbReference>
<feature type="region of interest" description="Disordered" evidence="2">
    <location>
        <begin position="747"/>
        <end position="775"/>
    </location>
</feature>
<evidence type="ECO:0000313" key="4">
    <source>
        <dbReference type="EMBL" id="CAD7197621.1"/>
    </source>
</evidence>
<feature type="compositionally biased region" description="Basic and acidic residues" evidence="2">
    <location>
        <begin position="629"/>
        <end position="643"/>
    </location>
</feature>
<feature type="compositionally biased region" description="Polar residues" evidence="2">
    <location>
        <begin position="253"/>
        <end position="274"/>
    </location>
</feature>
<gene>
    <name evidence="4" type="ORF">TDIB3V08_LOCUS3924</name>
</gene>
<feature type="compositionally biased region" description="Basic and acidic residues" evidence="2">
    <location>
        <begin position="169"/>
        <end position="181"/>
    </location>
</feature>
<feature type="compositionally biased region" description="Polar residues" evidence="2">
    <location>
        <begin position="509"/>
        <end position="521"/>
    </location>
</feature>
<protein>
    <recommendedName>
        <fullName evidence="3">PH domain-containing protein</fullName>
    </recommendedName>
</protein>
<sequence length="1503" mass="165275">MASLVLTDNSHQTSDSKIERIRDRAIQRREVLKEVKGKLDIVRDKGEETSTPQRRVPLTSSNNTGHTSTTVKIRTEVEVTLNTPGGSKAPHSHHSLTPARVLISSSVSRDKENQGAKPITSEAIINYRTKTCDQETEEDEIDLEEEEEEQIKDKTADKKKGPRIQHGNKVSEKEQKAEPDAHLSSPIHRTEGNFVVEDGSPSVPQRPAKTPGRLNRLAALAQTINSWEDDMSHPQIPKPPQETKPPRSRWEVKTTTSPQKNISWHSKNNTTGVSSPRKGFANSGTNSRFDSGASSQLVGNMGEKGATFRSEKKLGDISSDSRFVKTADHSEESSSNESSTNSKINYTPINKATGNKSTENLDKTTNSKFGKTVDLEPESMPTAFERGTDSKVVSKATNLKFGNKPDDVQLKSGKKLPRDVGNNSETSERVLSNKMAESVNTKISEHREPISKYENAGNDKVRIVSTLSKSTKNQPGQSGSAPKQVTWDRIDPQTLEKIKSSEESSTESNLHSPTNPATVSSPRMGASNLHGSTSRLASPEKRPGGAFSPRMGLGALSPRKPLTEGSPKSGSVLHKAAAFEASSPTKRLVNKDPTDLPVAERFKLFEQNKGQPLVPKAAFSMPVPSKQMTDIRKESPAGRDIRAGHMPANKLSSSTSASALSSKVSTPAVSTTGTTNKSSATTVSTSKLPSATAVTTSKTNNAATTNKVLTQRQMFEHGALAATVDSAVCVAKEERLKELRNLHSRWDKNKQLGSRPTSSEISSSDETQEEDKSEMQKGIEALVTRWNKIDKCLHPFKPSAPALSDTEQVRRGKNIFGLAVSSAPPPPPPPQESQVTPGKLDKHRPNGRRRSGEKRHVTIASPEEQYPVLANVKRIKVSPIKPGRLYPSLSDIEATSTEAETDVQNDSESQSRSVSSEELDSSSGDLGETSFGREILQAAGLHRSPVRPSPDTSSDDNNISLEESDVLDDMDQFLNEALAGGDETQSDSDNNTPTPPKRSREAILSPKRGGISHRSPTTAQSHSFKYTRGPQPSTPVSLPENNSQISLTHTVSFYRRQQNNMAIKTTPVRQIVRNPNHDQLGSSSDSNSCSVKDEATSVNQKISDLLDDVSKQQTIISQASQALNLCCATVEFTDSAEQVEGERLLLLATHRRQAAMNEIQRLKVEGTLKPQTGSSQSADLIDRGALIVSNITLPLKKDYLRRMAAEEKCHHFLCLLRCQEQVMATPVLAANSYNVQRSTMWLIFPGSLRLEGLYADFKATLEVYCIETQKEVLPHDVKYHINKDKKRQTPKKLKSESKLVMPVIQSPAGPSAVRTSSFSLAGYIVFSLKEVSRTQFTLNKVSYNSPLEGKIQLRMSSELTLDITHRGFLTMFQDVGGFGAWHRRWCLLKGAYLSYWKYPDDEKKKEPMGRIDLNKCITEVVGLVTRDLCARPNTFLLETRRVARPEDEDSLVLVRGNTHTIVRHLLSADLKEDRVAWCTQLNKALAMLRAWGVSSARKDNICL</sequence>
<feature type="compositionally biased region" description="Acidic residues" evidence="2">
    <location>
        <begin position="134"/>
        <end position="150"/>
    </location>
</feature>
<proteinExistence type="predicted"/>
<feature type="region of interest" description="Disordered" evidence="2">
    <location>
        <begin position="940"/>
        <end position="959"/>
    </location>
</feature>
<dbReference type="Gene3D" id="2.30.29.30">
    <property type="entry name" value="Pleckstrin-homology domain (PH domain)/Phosphotyrosine-binding domain (PTB)"/>
    <property type="match status" value="1"/>
</dbReference>